<accession>A0A0R1V3S3</accession>
<evidence type="ECO:0000256" key="2">
    <source>
        <dbReference type="ARBA" id="ARBA00022741"/>
    </source>
</evidence>
<dbReference type="Pfam" id="PF00005">
    <property type="entry name" value="ABC_tran"/>
    <property type="match status" value="2"/>
</dbReference>
<dbReference type="InterPro" id="IPR027417">
    <property type="entry name" value="P-loop_NTPase"/>
</dbReference>
<dbReference type="PROSITE" id="PS50893">
    <property type="entry name" value="ABC_TRANSPORTER_2"/>
    <property type="match status" value="2"/>
</dbReference>
<keyword evidence="2" id="KW-0547">Nucleotide-binding</keyword>
<dbReference type="OrthoDB" id="9760950at2"/>
<dbReference type="InterPro" id="IPR003439">
    <property type="entry name" value="ABC_transporter-like_ATP-bd"/>
</dbReference>
<keyword evidence="3 7" id="KW-0067">ATP-binding</keyword>
<feature type="compositionally biased region" description="Polar residues" evidence="5">
    <location>
        <begin position="616"/>
        <end position="634"/>
    </location>
</feature>
<evidence type="ECO:0000256" key="3">
    <source>
        <dbReference type="ARBA" id="ARBA00022840"/>
    </source>
</evidence>
<evidence type="ECO:0000313" key="8">
    <source>
        <dbReference type="Proteomes" id="UP000051166"/>
    </source>
</evidence>
<dbReference type="SUPFAM" id="SSF52540">
    <property type="entry name" value="P-loop containing nucleoside triphosphate hydrolases"/>
    <property type="match status" value="2"/>
</dbReference>
<sequence>MILLQVQQVARFFGSDVLFEHVNLDVQENARIALVGHNGVGKSTLVKMIVGQQSPDQGQISKNKGLTLGYLAQDTGLETSNTIYAEMLTVFKNLRHMENELHQIEAEIAATATSTKSAAYQHLLKKYDQLQHDFKEANGYGYESEIRSVLHGFHFFEEDYKRQVATLSGGQKTRLALAKLLLEKRDLLILDEPTNHLDIETLSWLENYLQTYSGALLLISHDRYFLDKVAHEVYELTPTGTEHYPGNYSAYIDEKKARYQQQLKQYEKQQVEIEKLEDFVARNIVRASTTKRAQSRRKQLEKITRLEKPTLAAKGPRFQFTPARQSGNLVLNVTAAYIGYNSQPLAGPINLDLRKHQLMAIIGPNGVGKSTLLKSLLGKIQLLSGEVRFGTNVDVGYYDQELKRLHSSKTVLQELWDDHPTTPEGEIRSILGSFLFSGDDVKKLVHNLSGGEKARLLLTKLAFEHDNFLIFDEPTNHLDIESKEVLEEALQNFDGTVLFISHDRYFINKLASSILELSSAGSKLYLGDYDYYLDKKEEEQALADDQAVPSTALGKQTVKETQQNYLQSKELQKKKRKLTREIALLEQELEDKATEIEQIQTQMTLPENYKDPAKSKTLQQQLKKAQDIQDQLEQQWEHKSLENEEL</sequence>
<dbReference type="CDD" id="cd03221">
    <property type="entry name" value="ABCF_EF-3"/>
    <property type="match status" value="2"/>
</dbReference>
<dbReference type="Gene3D" id="3.40.50.300">
    <property type="entry name" value="P-loop containing nucleotide triphosphate hydrolases"/>
    <property type="match status" value="2"/>
</dbReference>
<reference evidence="7 8" key="1">
    <citation type="journal article" date="2015" name="Genome Announc.">
        <title>Expanding the biotechnology potential of lactobacilli through comparative genomics of 213 strains and associated genera.</title>
        <authorList>
            <person name="Sun Z."/>
            <person name="Harris H.M."/>
            <person name="McCann A."/>
            <person name="Guo C."/>
            <person name="Argimon S."/>
            <person name="Zhang W."/>
            <person name="Yang X."/>
            <person name="Jeffery I.B."/>
            <person name="Cooney J.C."/>
            <person name="Kagawa T.F."/>
            <person name="Liu W."/>
            <person name="Song Y."/>
            <person name="Salvetti E."/>
            <person name="Wrobel A."/>
            <person name="Rasinkangas P."/>
            <person name="Parkhill J."/>
            <person name="Rea M.C."/>
            <person name="O'Sullivan O."/>
            <person name="Ritari J."/>
            <person name="Douillard F.P."/>
            <person name="Paul Ross R."/>
            <person name="Yang R."/>
            <person name="Briner A.E."/>
            <person name="Felis G.E."/>
            <person name="de Vos W.M."/>
            <person name="Barrangou R."/>
            <person name="Klaenhammer T.R."/>
            <person name="Caufield P.W."/>
            <person name="Cui Y."/>
            <person name="Zhang H."/>
            <person name="O'Toole P.W."/>
        </authorList>
    </citation>
    <scope>NUCLEOTIDE SEQUENCE [LARGE SCALE GENOMIC DNA]</scope>
    <source>
        <strain evidence="7 8">DSM 16230</strain>
    </source>
</reference>
<dbReference type="GO" id="GO:0005524">
    <property type="term" value="F:ATP binding"/>
    <property type="evidence" value="ECO:0007669"/>
    <property type="project" value="UniProtKB-KW"/>
</dbReference>
<organism evidence="7 8">
    <name type="scientific">Liquorilactobacillus satsumensis DSM 16230 = JCM 12392</name>
    <dbReference type="NCBI Taxonomy" id="1423801"/>
    <lineage>
        <taxon>Bacteria</taxon>
        <taxon>Bacillati</taxon>
        <taxon>Bacillota</taxon>
        <taxon>Bacilli</taxon>
        <taxon>Lactobacillales</taxon>
        <taxon>Lactobacillaceae</taxon>
        <taxon>Liquorilactobacillus</taxon>
    </lineage>
</organism>
<feature type="domain" description="ABC transporter" evidence="6">
    <location>
        <begin position="328"/>
        <end position="545"/>
    </location>
</feature>
<dbReference type="InterPro" id="IPR017871">
    <property type="entry name" value="ABC_transporter-like_CS"/>
</dbReference>
<feature type="coiled-coil region" evidence="4">
    <location>
        <begin position="249"/>
        <end position="279"/>
    </location>
</feature>
<dbReference type="FunFam" id="3.40.50.300:FF:000011">
    <property type="entry name" value="Putative ABC transporter ATP-binding component"/>
    <property type="match status" value="1"/>
</dbReference>
<name>A0A0R1V3S3_9LACO</name>
<evidence type="ECO:0000256" key="1">
    <source>
        <dbReference type="ARBA" id="ARBA00022737"/>
    </source>
</evidence>
<evidence type="ECO:0000313" key="7">
    <source>
        <dbReference type="EMBL" id="KRM00221.1"/>
    </source>
</evidence>
<dbReference type="GeneID" id="98307144"/>
<dbReference type="PANTHER" id="PTHR42855">
    <property type="entry name" value="ABC TRANSPORTER ATP-BINDING SUBUNIT"/>
    <property type="match status" value="1"/>
</dbReference>
<dbReference type="InterPro" id="IPR032781">
    <property type="entry name" value="ABC_tran_Xtn"/>
</dbReference>
<evidence type="ECO:0000256" key="5">
    <source>
        <dbReference type="SAM" id="MobiDB-lite"/>
    </source>
</evidence>
<keyword evidence="8" id="KW-1185">Reference proteome</keyword>
<dbReference type="FunFam" id="3.40.50.300:FF:000309">
    <property type="entry name" value="ABC transporter ATP-binding protein"/>
    <property type="match status" value="1"/>
</dbReference>
<proteinExistence type="predicted"/>
<dbReference type="InterPro" id="IPR032524">
    <property type="entry name" value="ABC_tran_C"/>
</dbReference>
<keyword evidence="1" id="KW-0677">Repeat</keyword>
<dbReference type="Proteomes" id="UP000051166">
    <property type="component" value="Unassembled WGS sequence"/>
</dbReference>
<protein>
    <submittedName>
        <fullName evidence="7">ABC transporter ATP-binding protein</fullName>
    </submittedName>
</protein>
<dbReference type="GO" id="GO:0003676">
    <property type="term" value="F:nucleic acid binding"/>
    <property type="evidence" value="ECO:0007669"/>
    <property type="project" value="UniProtKB-ARBA"/>
</dbReference>
<feature type="domain" description="ABC transporter" evidence="6">
    <location>
        <begin position="4"/>
        <end position="263"/>
    </location>
</feature>
<feature type="compositionally biased region" description="Basic and acidic residues" evidence="5">
    <location>
        <begin position="635"/>
        <end position="646"/>
    </location>
</feature>
<dbReference type="Pfam" id="PF16326">
    <property type="entry name" value="ABC_tran_CTD"/>
    <property type="match status" value="1"/>
</dbReference>
<evidence type="ECO:0000259" key="6">
    <source>
        <dbReference type="PROSITE" id="PS50893"/>
    </source>
</evidence>
<keyword evidence="4" id="KW-0175">Coiled coil</keyword>
<dbReference type="PATRIC" id="fig|1423801.4.peg.2242"/>
<dbReference type="AlphaFoldDB" id="A0A0R1V3S3"/>
<dbReference type="GO" id="GO:0016887">
    <property type="term" value="F:ATP hydrolysis activity"/>
    <property type="evidence" value="ECO:0007669"/>
    <property type="project" value="InterPro"/>
</dbReference>
<dbReference type="STRING" id="1423801.FD50_GL002196"/>
<comment type="caution">
    <text evidence="7">The sequence shown here is derived from an EMBL/GenBank/DDBJ whole genome shotgun (WGS) entry which is preliminary data.</text>
</comment>
<dbReference type="InterPro" id="IPR051309">
    <property type="entry name" value="ABCF_ATPase"/>
</dbReference>
<dbReference type="SMART" id="SM00382">
    <property type="entry name" value="AAA"/>
    <property type="match status" value="2"/>
</dbReference>
<dbReference type="PROSITE" id="PS00211">
    <property type="entry name" value="ABC_TRANSPORTER_1"/>
    <property type="match status" value="1"/>
</dbReference>
<dbReference type="EMBL" id="AZFQ01000012">
    <property type="protein sequence ID" value="KRM00221.1"/>
    <property type="molecule type" value="Genomic_DNA"/>
</dbReference>
<feature type="region of interest" description="Disordered" evidence="5">
    <location>
        <begin position="603"/>
        <end position="646"/>
    </location>
</feature>
<dbReference type="RefSeq" id="WP_056959649.1">
    <property type="nucleotide sequence ID" value="NZ_AZFQ01000012.1"/>
</dbReference>
<dbReference type="PANTHER" id="PTHR42855:SF2">
    <property type="entry name" value="DRUG RESISTANCE ABC TRANSPORTER,ATP-BINDING PROTEIN"/>
    <property type="match status" value="1"/>
</dbReference>
<gene>
    <name evidence="7" type="ORF">FD50_GL002196</name>
</gene>
<evidence type="ECO:0000256" key="4">
    <source>
        <dbReference type="SAM" id="Coils"/>
    </source>
</evidence>
<dbReference type="InterPro" id="IPR003593">
    <property type="entry name" value="AAA+_ATPase"/>
</dbReference>
<dbReference type="Pfam" id="PF12848">
    <property type="entry name" value="ABC_tran_Xtn"/>
    <property type="match status" value="1"/>
</dbReference>